<evidence type="ECO:0000313" key="6">
    <source>
        <dbReference type="EMBL" id="EJX02600.1"/>
    </source>
</evidence>
<gene>
    <name evidence="6" type="ORF">EVA_09286</name>
</gene>
<evidence type="ECO:0000256" key="3">
    <source>
        <dbReference type="ARBA" id="ARBA00022989"/>
    </source>
</evidence>
<dbReference type="PANTHER" id="PTHR14948:SF44">
    <property type="entry name" value="PROLINE-RICH TRANSMEMBRANE PROTEIN 1-LIKE"/>
    <property type="match status" value="1"/>
</dbReference>
<keyword evidence="2 5" id="KW-0812">Transmembrane</keyword>
<dbReference type="EMBL" id="AMCI01002477">
    <property type="protein sequence ID" value="EJX02600.1"/>
    <property type="molecule type" value="Genomic_DNA"/>
</dbReference>
<protein>
    <submittedName>
        <fullName evidence="6">Interferon-induced transmembrane protein</fullName>
    </submittedName>
</protein>
<dbReference type="PANTHER" id="PTHR14948">
    <property type="entry name" value="NG5"/>
    <property type="match status" value="1"/>
</dbReference>
<dbReference type="AlphaFoldDB" id="J9GR81"/>
<feature type="transmembrane region" description="Helical" evidence="5">
    <location>
        <begin position="69"/>
        <end position="90"/>
    </location>
</feature>
<evidence type="ECO:0000256" key="1">
    <source>
        <dbReference type="ARBA" id="ARBA00004370"/>
    </source>
</evidence>
<organism evidence="6">
    <name type="scientific">gut metagenome</name>
    <dbReference type="NCBI Taxonomy" id="749906"/>
    <lineage>
        <taxon>unclassified sequences</taxon>
        <taxon>metagenomes</taxon>
        <taxon>organismal metagenomes</taxon>
    </lineage>
</organism>
<keyword evidence="4 5" id="KW-0472">Membrane</keyword>
<evidence type="ECO:0000256" key="4">
    <source>
        <dbReference type="ARBA" id="ARBA00023136"/>
    </source>
</evidence>
<comment type="caution">
    <text evidence="6">The sequence shown here is derived from an EMBL/GenBank/DDBJ whole genome shotgun (WGS) entry which is preliminary data.</text>
</comment>
<sequence>MENNPYARPESQAPMPRPDSYLVWAILSTILCCLPFGIVSIVYAAKVDSLYAAGNYREAQAASTNARKWAIISAVTGFVVSVIYGIAFLVSAASQLHL</sequence>
<feature type="transmembrane region" description="Helical" evidence="5">
    <location>
        <begin position="21"/>
        <end position="45"/>
    </location>
</feature>
<evidence type="ECO:0000256" key="2">
    <source>
        <dbReference type="ARBA" id="ARBA00022692"/>
    </source>
</evidence>
<dbReference type="InterPro" id="IPR007593">
    <property type="entry name" value="CD225/Dispanin_fam"/>
</dbReference>
<proteinExistence type="predicted"/>
<keyword evidence="3 5" id="KW-1133">Transmembrane helix</keyword>
<dbReference type="Pfam" id="PF04505">
    <property type="entry name" value="CD225"/>
    <property type="match status" value="1"/>
</dbReference>
<reference evidence="6" key="1">
    <citation type="journal article" date="2012" name="PLoS ONE">
        <title>Gene sets for utilization of primary and secondary nutrition supplies in the distal gut of endangered iberian lynx.</title>
        <authorList>
            <person name="Alcaide M."/>
            <person name="Messina E."/>
            <person name="Richter M."/>
            <person name="Bargiela R."/>
            <person name="Peplies J."/>
            <person name="Huws S.A."/>
            <person name="Newbold C.J."/>
            <person name="Golyshin P.N."/>
            <person name="Simon M.A."/>
            <person name="Lopez G."/>
            <person name="Yakimov M.M."/>
            <person name="Ferrer M."/>
        </authorList>
    </citation>
    <scope>NUCLEOTIDE SEQUENCE</scope>
</reference>
<accession>J9GR81</accession>
<dbReference type="GO" id="GO:0016020">
    <property type="term" value="C:membrane"/>
    <property type="evidence" value="ECO:0007669"/>
    <property type="project" value="UniProtKB-SubCell"/>
</dbReference>
<evidence type="ECO:0000256" key="5">
    <source>
        <dbReference type="SAM" id="Phobius"/>
    </source>
</evidence>
<comment type="subcellular location">
    <subcellularLocation>
        <location evidence="1">Membrane</location>
    </subcellularLocation>
</comment>
<name>J9GR81_9ZZZZ</name>
<dbReference type="InterPro" id="IPR051423">
    <property type="entry name" value="CD225/Dispanin"/>
</dbReference>